<feature type="signal peptide" evidence="1">
    <location>
        <begin position="1"/>
        <end position="26"/>
    </location>
</feature>
<evidence type="ECO:0000313" key="2">
    <source>
        <dbReference type="EMBL" id="SUN46320.1"/>
    </source>
</evidence>
<evidence type="ECO:0000256" key="1">
    <source>
        <dbReference type="SAM" id="SignalP"/>
    </source>
</evidence>
<accession>A0A380JRJ5</accession>
<proteinExistence type="predicted"/>
<keyword evidence="1" id="KW-0732">Signal</keyword>
<dbReference type="Proteomes" id="UP000254461">
    <property type="component" value="Unassembled WGS sequence"/>
</dbReference>
<evidence type="ECO:0000313" key="3">
    <source>
        <dbReference type="Proteomes" id="UP000254461"/>
    </source>
</evidence>
<sequence length="71" mass="7465">MKNKLLKSLLLSSAIFATFGTSLVFAENSEARLSDIPPSTLATEAPSAAESTIDPIPTERSIAKVAEEESA</sequence>
<gene>
    <name evidence="2" type="ORF">NCTC12092_00967</name>
</gene>
<dbReference type="RefSeq" id="WP_234991612.1">
    <property type="nucleotide sequence ID" value="NZ_UHFF01000002.1"/>
</dbReference>
<feature type="chain" id="PRO_5016573945" evidence="1">
    <location>
        <begin position="27"/>
        <end position="71"/>
    </location>
</feature>
<reference evidence="2 3" key="1">
    <citation type="submission" date="2018-06" db="EMBL/GenBank/DDBJ databases">
        <authorList>
            <consortium name="Pathogen Informatics"/>
            <person name="Doyle S."/>
        </authorList>
    </citation>
    <scope>NUCLEOTIDE SEQUENCE [LARGE SCALE GENOMIC DNA]</scope>
    <source>
        <strain evidence="2 3">NCTC12092</strain>
    </source>
</reference>
<organism evidence="2 3">
    <name type="scientific">Streptococcus equi subsp. equi</name>
    <dbReference type="NCBI Taxonomy" id="148942"/>
    <lineage>
        <taxon>Bacteria</taxon>
        <taxon>Bacillati</taxon>
        <taxon>Bacillota</taxon>
        <taxon>Bacilli</taxon>
        <taxon>Lactobacillales</taxon>
        <taxon>Streptococcaceae</taxon>
        <taxon>Streptococcus</taxon>
    </lineage>
</organism>
<protein>
    <submittedName>
        <fullName evidence="2">Immunity modification protein</fullName>
    </submittedName>
</protein>
<name>A0A380JRJ5_9STRE</name>
<dbReference type="AlphaFoldDB" id="A0A380JRJ5"/>
<dbReference type="EMBL" id="UHFF01000002">
    <property type="protein sequence ID" value="SUN46320.1"/>
    <property type="molecule type" value="Genomic_DNA"/>
</dbReference>